<name>A0ABR4K683_9EURO</name>
<gene>
    <name evidence="2" type="ORF">BJY01DRAFT_163718</name>
</gene>
<feature type="region of interest" description="Disordered" evidence="1">
    <location>
        <begin position="200"/>
        <end position="240"/>
    </location>
</feature>
<organism evidence="2 3">
    <name type="scientific">Aspergillus pseudoustus</name>
    <dbReference type="NCBI Taxonomy" id="1810923"/>
    <lineage>
        <taxon>Eukaryota</taxon>
        <taxon>Fungi</taxon>
        <taxon>Dikarya</taxon>
        <taxon>Ascomycota</taxon>
        <taxon>Pezizomycotina</taxon>
        <taxon>Eurotiomycetes</taxon>
        <taxon>Eurotiomycetidae</taxon>
        <taxon>Eurotiales</taxon>
        <taxon>Aspergillaceae</taxon>
        <taxon>Aspergillus</taxon>
        <taxon>Aspergillus subgen. Nidulantes</taxon>
    </lineage>
</organism>
<sequence>MAQNNTKLIATQTACILEKGNIPSVLYSWLAMNLAGVETESLEVELVIMDSHLDAADAVLTGKNFPACADPKCLDLNVRRRRIGGPERLWRHAVPAWHTHLGSVADQWLDLHPTKILNPNSFTEAAILLFCRNACHYARLGLVYSYMLAALSEAELTNDQSRRVVRRLRPEFQPAWDCLNGRYPPGTDPNAEMRKLRGRLMARGELGAMPPEQDPAPESKRPPVVYLSELRRERQERRSG</sequence>
<reference evidence="2 3" key="1">
    <citation type="submission" date="2024-07" db="EMBL/GenBank/DDBJ databases">
        <title>Section-level genome sequencing and comparative genomics of Aspergillus sections Usti and Cavernicolus.</title>
        <authorList>
            <consortium name="Lawrence Berkeley National Laboratory"/>
            <person name="Nybo J.L."/>
            <person name="Vesth T.C."/>
            <person name="Theobald S."/>
            <person name="Frisvad J.C."/>
            <person name="Larsen T.O."/>
            <person name="Kjaerboelling I."/>
            <person name="Rothschild-Mancinelli K."/>
            <person name="Lyhne E.K."/>
            <person name="Kogle M.E."/>
            <person name="Barry K."/>
            <person name="Clum A."/>
            <person name="Na H."/>
            <person name="Ledsgaard L."/>
            <person name="Lin J."/>
            <person name="Lipzen A."/>
            <person name="Kuo A."/>
            <person name="Riley R."/>
            <person name="Mondo S."/>
            <person name="Labutti K."/>
            <person name="Haridas S."/>
            <person name="Pangalinan J."/>
            <person name="Salamov A.A."/>
            <person name="Simmons B.A."/>
            <person name="Magnuson J.K."/>
            <person name="Chen J."/>
            <person name="Drula E."/>
            <person name="Henrissat B."/>
            <person name="Wiebenga A."/>
            <person name="Lubbers R.J."/>
            <person name="Gomes A.C."/>
            <person name="Makela M.R."/>
            <person name="Stajich J."/>
            <person name="Grigoriev I.V."/>
            <person name="Mortensen U.H."/>
            <person name="De Vries R.P."/>
            <person name="Baker S.E."/>
            <person name="Andersen M.R."/>
        </authorList>
    </citation>
    <scope>NUCLEOTIDE SEQUENCE [LARGE SCALE GENOMIC DNA]</scope>
    <source>
        <strain evidence="2 3">CBS 123904</strain>
    </source>
</reference>
<feature type="compositionally biased region" description="Basic and acidic residues" evidence="1">
    <location>
        <begin position="229"/>
        <end position="240"/>
    </location>
</feature>
<proteinExistence type="predicted"/>
<evidence type="ECO:0000256" key="1">
    <source>
        <dbReference type="SAM" id="MobiDB-lite"/>
    </source>
</evidence>
<comment type="caution">
    <text evidence="2">The sequence shown here is derived from an EMBL/GenBank/DDBJ whole genome shotgun (WGS) entry which is preliminary data.</text>
</comment>
<protein>
    <submittedName>
        <fullName evidence="2">Uncharacterized protein</fullName>
    </submittedName>
</protein>
<dbReference type="EMBL" id="JBFXLU010000053">
    <property type="protein sequence ID" value="KAL2847818.1"/>
    <property type="molecule type" value="Genomic_DNA"/>
</dbReference>
<evidence type="ECO:0000313" key="2">
    <source>
        <dbReference type="EMBL" id="KAL2847818.1"/>
    </source>
</evidence>
<dbReference type="Proteomes" id="UP001610446">
    <property type="component" value="Unassembled WGS sequence"/>
</dbReference>
<keyword evidence="3" id="KW-1185">Reference proteome</keyword>
<accession>A0ABR4K683</accession>
<evidence type="ECO:0000313" key="3">
    <source>
        <dbReference type="Proteomes" id="UP001610446"/>
    </source>
</evidence>